<name>A0A1D3BQ49_ENTAS</name>
<sequence length="73" mass="8350">MTHRKIVNRMRKAQRVSASKMHELNEVGMVGVHGVKDVEIHNICVDAHNVHVGIWNQLQRYINQLTRKPGAAQ</sequence>
<reference evidence="2" key="2">
    <citation type="journal article" date="2017" name="PLoS ONE">
        <title>Genomic and phenotypic characterisation of fluoroquinolone resistance mechanisms in Enterobacteriaceae in Durban, South Africa.</title>
        <authorList>
            <person name="Osei Sekyere J."/>
            <person name="Amoako D.G."/>
        </authorList>
    </citation>
    <scope>NUCLEOTIDE SEQUENCE</scope>
    <source>
        <strain evidence="2">ST435:939705067</strain>
    </source>
</reference>
<evidence type="ECO:0000313" key="2">
    <source>
        <dbReference type="EMBL" id="OEH13459.1"/>
    </source>
</evidence>
<organism evidence="1 4">
    <name type="scientific">Enterobacter asburiae</name>
    <dbReference type="NCBI Taxonomy" id="61645"/>
    <lineage>
        <taxon>Bacteria</taxon>
        <taxon>Pseudomonadati</taxon>
        <taxon>Pseudomonadota</taxon>
        <taxon>Gammaproteobacteria</taxon>
        <taxon>Enterobacterales</taxon>
        <taxon>Enterobacteriaceae</taxon>
        <taxon>Enterobacter</taxon>
        <taxon>Enterobacter cloacae complex</taxon>
    </lineage>
</organism>
<comment type="caution">
    <text evidence="1">The sequence shown here is derived from an EMBL/GenBank/DDBJ whole genome shotgun (WGS) entry which is preliminary data.</text>
</comment>
<dbReference type="RefSeq" id="WP_047720581.1">
    <property type="nucleotide sequence ID" value="NZ_CP103751.1"/>
</dbReference>
<dbReference type="Proteomes" id="UP000050495">
    <property type="component" value="Unassembled WGS sequence"/>
</dbReference>
<dbReference type="Proteomes" id="UP000533461">
    <property type="component" value="Unassembled WGS sequence"/>
</dbReference>
<protein>
    <submittedName>
        <fullName evidence="1">Uncharacterized protein</fullName>
    </submittedName>
</protein>
<accession>A0A1D3BQ49</accession>
<dbReference type="AlphaFoldDB" id="A0A1D3BQ49"/>
<gene>
    <name evidence="2" type="ORF">AN696_0218845</name>
    <name evidence="1" type="ORF">HV056_08305</name>
</gene>
<dbReference type="EMBL" id="JABXRP010000001">
    <property type="protein sequence ID" value="MBA8076556.1"/>
    <property type="molecule type" value="Genomic_DNA"/>
</dbReference>
<evidence type="ECO:0000313" key="3">
    <source>
        <dbReference type="Proteomes" id="UP000050495"/>
    </source>
</evidence>
<dbReference type="OrthoDB" id="9865156at2"/>
<dbReference type="EMBL" id="LJEY02000178">
    <property type="protein sequence ID" value="OEH13459.1"/>
    <property type="molecule type" value="Genomic_DNA"/>
</dbReference>
<reference evidence="2 3" key="1">
    <citation type="submission" date="2016-04" db="EMBL/GenBank/DDBJ databases">
        <authorList>
            <person name="Osei Sekyere J."/>
            <person name="Sivertsen A."/>
            <person name="Pedersen A.T."/>
            <person name="Sundsfjord A."/>
        </authorList>
    </citation>
    <scope>NUCLEOTIDE SEQUENCE [LARGE SCALE GENOMIC DNA]</scope>
    <source>
        <strain evidence="2 3">ST435:939705067</strain>
    </source>
</reference>
<reference evidence="1 4" key="3">
    <citation type="submission" date="2020-06" db="EMBL/GenBank/DDBJ databases">
        <title>REHAB project genomes.</title>
        <authorList>
            <person name="Shaw L.P."/>
        </authorList>
    </citation>
    <scope>NUCLEOTIDE SEQUENCE [LARGE SCALE GENOMIC DNA]</scope>
    <source>
        <strain evidence="1 4">RHBSTW-00074</strain>
    </source>
</reference>
<proteinExistence type="predicted"/>
<evidence type="ECO:0000313" key="4">
    <source>
        <dbReference type="Proteomes" id="UP000533461"/>
    </source>
</evidence>
<evidence type="ECO:0000313" key="1">
    <source>
        <dbReference type="EMBL" id="MBA8076556.1"/>
    </source>
</evidence>